<proteinExistence type="predicted"/>
<gene>
    <name evidence="1" type="primary">pal</name>
    <name evidence="1" type="ORF">OXU80_19720</name>
</gene>
<reference evidence="1" key="1">
    <citation type="submission" date="2022-11" db="EMBL/GenBank/DDBJ databases">
        <title>beta-Carotene-producing bacterium, Jeongeuplla avenae sp. nov., alleviates the salt stress of Arabidopsis seedlings.</title>
        <authorList>
            <person name="Jiang L."/>
            <person name="Lee J."/>
        </authorList>
    </citation>
    <scope>NUCLEOTIDE SEQUENCE</scope>
    <source>
        <strain evidence="1">DY_R2A_6</strain>
    </source>
</reference>
<dbReference type="Proteomes" id="UP001163223">
    <property type="component" value="Chromosome"/>
</dbReference>
<accession>A0ACD4NJS8</accession>
<sequence>MSQIALGTGLRFAAALAASLLVAGCASKNQALPNNAGDLGLGGQGGYGGAGGAGGYGAGGPGGVAGSATPGSSQDFTVNVGDRIFFDTDSSVVRADAQQTLDRQAQWLNQYPNYAITVEGHADERGTREYNLALGARRAAAARDYLARRGVDSSRMRTISFGKERPVAVCDDISCWSQNRRAVTVLGGAGS</sequence>
<keyword evidence="2" id="KW-1185">Reference proteome</keyword>
<protein>
    <submittedName>
        <fullName evidence="1">Peptidoglycan-associated lipoprotein Pal</fullName>
    </submittedName>
</protein>
<keyword evidence="1" id="KW-0449">Lipoprotein</keyword>
<evidence type="ECO:0000313" key="1">
    <source>
        <dbReference type="EMBL" id="WAJ27069.1"/>
    </source>
</evidence>
<evidence type="ECO:0000313" key="2">
    <source>
        <dbReference type="Proteomes" id="UP001163223"/>
    </source>
</evidence>
<name>A0ACD4NJS8_9HYPH</name>
<organism evidence="1 2">
    <name type="scientific">Antarcticirhabdus aurantiaca</name>
    <dbReference type="NCBI Taxonomy" id="2606717"/>
    <lineage>
        <taxon>Bacteria</taxon>
        <taxon>Pseudomonadati</taxon>
        <taxon>Pseudomonadota</taxon>
        <taxon>Alphaproteobacteria</taxon>
        <taxon>Hyphomicrobiales</taxon>
        <taxon>Aurantimonadaceae</taxon>
        <taxon>Antarcticirhabdus</taxon>
    </lineage>
</organism>
<dbReference type="EMBL" id="CP113520">
    <property type="protein sequence ID" value="WAJ27069.1"/>
    <property type="molecule type" value="Genomic_DNA"/>
</dbReference>